<protein>
    <submittedName>
        <fullName evidence="1">Uncharacterized protein</fullName>
    </submittedName>
</protein>
<proteinExistence type="predicted"/>
<dbReference type="HOGENOM" id="CLU_2625143_0_0_1"/>
<sequence length="78" mass="9417">MQFTVYPLNFTEKKPDLPLDYTLSICDCYLVYYFSTDLHARLTITLKFLYHHYQLSLRKNITDNLPEKQPNYQSYLTN</sequence>
<dbReference type="EnsemblMetazoa" id="tetur02g10990.1">
    <property type="protein sequence ID" value="tetur02g10990.1"/>
    <property type="gene ID" value="tetur02g10990"/>
</dbReference>
<organism evidence="1 2">
    <name type="scientific">Tetranychus urticae</name>
    <name type="common">Two-spotted spider mite</name>
    <dbReference type="NCBI Taxonomy" id="32264"/>
    <lineage>
        <taxon>Eukaryota</taxon>
        <taxon>Metazoa</taxon>
        <taxon>Ecdysozoa</taxon>
        <taxon>Arthropoda</taxon>
        <taxon>Chelicerata</taxon>
        <taxon>Arachnida</taxon>
        <taxon>Acari</taxon>
        <taxon>Acariformes</taxon>
        <taxon>Trombidiformes</taxon>
        <taxon>Prostigmata</taxon>
        <taxon>Eleutherengona</taxon>
        <taxon>Raphignathae</taxon>
        <taxon>Tetranychoidea</taxon>
        <taxon>Tetranychidae</taxon>
        <taxon>Tetranychus</taxon>
    </lineage>
</organism>
<accession>T1JX79</accession>
<reference evidence="2" key="1">
    <citation type="submission" date="2011-08" db="EMBL/GenBank/DDBJ databases">
        <authorList>
            <person name="Rombauts S."/>
        </authorList>
    </citation>
    <scope>NUCLEOTIDE SEQUENCE</scope>
    <source>
        <strain evidence="2">London</strain>
    </source>
</reference>
<reference evidence="1" key="2">
    <citation type="submission" date="2015-06" db="UniProtKB">
        <authorList>
            <consortium name="EnsemblMetazoa"/>
        </authorList>
    </citation>
    <scope>IDENTIFICATION</scope>
</reference>
<name>T1JX79_TETUR</name>
<keyword evidence="2" id="KW-1185">Reference proteome</keyword>
<dbReference type="AlphaFoldDB" id="T1JX79"/>
<evidence type="ECO:0000313" key="1">
    <source>
        <dbReference type="EnsemblMetazoa" id="tetur02g10990.1"/>
    </source>
</evidence>
<dbReference type="Proteomes" id="UP000015104">
    <property type="component" value="Unassembled WGS sequence"/>
</dbReference>
<evidence type="ECO:0000313" key="2">
    <source>
        <dbReference type="Proteomes" id="UP000015104"/>
    </source>
</evidence>
<dbReference type="EMBL" id="CAEY01000824">
    <property type="status" value="NOT_ANNOTATED_CDS"/>
    <property type="molecule type" value="Genomic_DNA"/>
</dbReference>